<evidence type="ECO:0000256" key="4">
    <source>
        <dbReference type="ARBA" id="ARBA00023163"/>
    </source>
</evidence>
<dbReference type="InterPro" id="IPR036388">
    <property type="entry name" value="WH-like_DNA-bd_sf"/>
</dbReference>
<dbReference type="Pfam" id="PF03466">
    <property type="entry name" value="LysR_substrate"/>
    <property type="match status" value="1"/>
</dbReference>
<evidence type="ECO:0000313" key="6">
    <source>
        <dbReference type="EMBL" id="NCH87626.1"/>
    </source>
</evidence>
<gene>
    <name evidence="6" type="ORF">EHJ13_09265</name>
</gene>
<dbReference type="PRINTS" id="PR00039">
    <property type="entry name" value="HTHLYSR"/>
</dbReference>
<organism evidence="6 7">
    <name type="scientific">Cronobacter dublinensis</name>
    <dbReference type="NCBI Taxonomy" id="413497"/>
    <lineage>
        <taxon>Bacteria</taxon>
        <taxon>Pseudomonadati</taxon>
        <taxon>Pseudomonadota</taxon>
        <taxon>Gammaproteobacteria</taxon>
        <taxon>Enterobacterales</taxon>
        <taxon>Enterobacteriaceae</taxon>
        <taxon>Cronobacter</taxon>
    </lineage>
</organism>
<dbReference type="Gene3D" id="3.40.190.290">
    <property type="match status" value="1"/>
</dbReference>
<dbReference type="Proteomes" id="UP000778262">
    <property type="component" value="Unassembled WGS sequence"/>
</dbReference>
<proteinExistence type="inferred from homology"/>
<dbReference type="Gene3D" id="1.10.10.10">
    <property type="entry name" value="Winged helix-like DNA-binding domain superfamily/Winged helix DNA-binding domain"/>
    <property type="match status" value="1"/>
</dbReference>
<dbReference type="Pfam" id="PF00126">
    <property type="entry name" value="HTH_1"/>
    <property type="match status" value="1"/>
</dbReference>
<dbReference type="FunFam" id="1.10.10.10:FF:000001">
    <property type="entry name" value="LysR family transcriptional regulator"/>
    <property type="match status" value="1"/>
</dbReference>
<dbReference type="RefSeq" id="WP_161590789.1">
    <property type="nucleotide sequence ID" value="NZ_RPBY01000003.1"/>
</dbReference>
<feature type="domain" description="HTH lysR-type" evidence="5">
    <location>
        <begin position="1"/>
        <end position="58"/>
    </location>
</feature>
<accession>A0A9Q4XR74</accession>
<dbReference type="InterPro" id="IPR036390">
    <property type="entry name" value="WH_DNA-bd_sf"/>
</dbReference>
<dbReference type="PANTHER" id="PTHR30537">
    <property type="entry name" value="HTH-TYPE TRANSCRIPTIONAL REGULATOR"/>
    <property type="match status" value="1"/>
</dbReference>
<keyword evidence="2" id="KW-0805">Transcription regulation</keyword>
<dbReference type="PANTHER" id="PTHR30537:SF5">
    <property type="entry name" value="HTH-TYPE TRANSCRIPTIONAL ACTIVATOR TTDR-RELATED"/>
    <property type="match status" value="1"/>
</dbReference>
<dbReference type="GO" id="GO:0043565">
    <property type="term" value="F:sequence-specific DNA binding"/>
    <property type="evidence" value="ECO:0007669"/>
    <property type="project" value="TreeGrafter"/>
</dbReference>
<evidence type="ECO:0000259" key="5">
    <source>
        <dbReference type="PROSITE" id="PS50931"/>
    </source>
</evidence>
<dbReference type="GO" id="GO:0003700">
    <property type="term" value="F:DNA-binding transcription factor activity"/>
    <property type="evidence" value="ECO:0007669"/>
    <property type="project" value="InterPro"/>
</dbReference>
<dbReference type="InterPro" id="IPR058163">
    <property type="entry name" value="LysR-type_TF_proteobact-type"/>
</dbReference>
<reference evidence="6" key="1">
    <citation type="submission" date="2018-11" db="EMBL/GenBank/DDBJ databases">
        <title>Genomics analysis of Putative Virulence Factors on Adhesion and Cytotoxicity for Cronobacter spp.</title>
        <authorList>
            <person name="Cui J."/>
        </authorList>
    </citation>
    <scope>NUCLEOTIDE SEQUENCE</scope>
    <source>
        <strain evidence="6">SD69</strain>
    </source>
</reference>
<dbReference type="SUPFAM" id="SSF46785">
    <property type="entry name" value="Winged helix' DNA-binding domain"/>
    <property type="match status" value="1"/>
</dbReference>
<evidence type="ECO:0000256" key="3">
    <source>
        <dbReference type="ARBA" id="ARBA00023125"/>
    </source>
</evidence>
<keyword evidence="3" id="KW-0238">DNA-binding</keyword>
<dbReference type="InterPro" id="IPR000847">
    <property type="entry name" value="LysR_HTH_N"/>
</dbReference>
<name>A0A9Q4XR74_9ENTR</name>
<protein>
    <submittedName>
        <fullName evidence="6">LysR family transcriptional regulator</fullName>
    </submittedName>
</protein>
<evidence type="ECO:0000256" key="2">
    <source>
        <dbReference type="ARBA" id="ARBA00023015"/>
    </source>
</evidence>
<dbReference type="AlphaFoldDB" id="A0A9Q4XR74"/>
<dbReference type="InterPro" id="IPR005119">
    <property type="entry name" value="LysR_subst-bd"/>
</dbReference>
<dbReference type="GO" id="GO:0006351">
    <property type="term" value="P:DNA-templated transcription"/>
    <property type="evidence" value="ECO:0007669"/>
    <property type="project" value="TreeGrafter"/>
</dbReference>
<evidence type="ECO:0000256" key="1">
    <source>
        <dbReference type="ARBA" id="ARBA00009437"/>
    </source>
</evidence>
<comment type="similarity">
    <text evidence="1">Belongs to the LysR transcriptional regulatory family.</text>
</comment>
<dbReference type="SUPFAM" id="SSF53850">
    <property type="entry name" value="Periplasmic binding protein-like II"/>
    <property type="match status" value="1"/>
</dbReference>
<evidence type="ECO:0000313" key="7">
    <source>
        <dbReference type="Proteomes" id="UP000778262"/>
    </source>
</evidence>
<dbReference type="EMBL" id="RPBY01000003">
    <property type="protein sequence ID" value="NCH87626.1"/>
    <property type="molecule type" value="Genomic_DNA"/>
</dbReference>
<dbReference type="PROSITE" id="PS50931">
    <property type="entry name" value="HTH_LYSR"/>
    <property type="match status" value="1"/>
</dbReference>
<comment type="caution">
    <text evidence="6">The sequence shown here is derived from an EMBL/GenBank/DDBJ whole genome shotgun (WGS) entry which is preliminary data.</text>
</comment>
<dbReference type="CDD" id="cd08422">
    <property type="entry name" value="PBP2_CrgA_like"/>
    <property type="match status" value="1"/>
</dbReference>
<keyword evidence="4" id="KW-0804">Transcription</keyword>
<sequence>MNLRDVELFIVLAETCNFTQAARRLGMSAMSVSRHLAQLENDLGARLFQRTTRAVSLTSEGEEFLPYARTMMEAEQNARIIFSDDTAGASGLLKVTAPTGIGRRFILPMLPEIMELNPKIKIDLNLSDDVVDIIGQGYDVAIRVAPLKDSNLIAHRLSSNPRILCASPSYLSSNGVPATLAELSIHQCLRTAMVSHWTFMKEGSMLSHSFMPRFICNNVEGVRSMCKAGAGIAQLTKADVHSELAAGELIEIHLSDAEPHMLAIWALLPTKRYLPYRVTLFLDALKSSLKSLSP</sequence>